<keyword evidence="5" id="KW-0378">Hydrolase</keyword>
<evidence type="ECO:0000256" key="5">
    <source>
        <dbReference type="ARBA" id="ARBA00022801"/>
    </source>
</evidence>
<feature type="domain" description="Peptidase M16 C-terminal" evidence="10">
    <location>
        <begin position="199"/>
        <end position="376"/>
    </location>
</feature>
<dbReference type="InterPro" id="IPR011765">
    <property type="entry name" value="Pept_M16_N"/>
</dbReference>
<keyword evidence="3" id="KW-0645">Protease</keyword>
<evidence type="ECO:0000256" key="8">
    <source>
        <dbReference type="RuleBase" id="RU004447"/>
    </source>
</evidence>
<dbReference type="PROSITE" id="PS00143">
    <property type="entry name" value="INSULINASE"/>
    <property type="match status" value="1"/>
</dbReference>
<evidence type="ECO:0000259" key="9">
    <source>
        <dbReference type="Pfam" id="PF00675"/>
    </source>
</evidence>
<reference evidence="11 12" key="1">
    <citation type="submission" date="2014-12" db="EMBL/GenBank/DDBJ databases">
        <title>Reclassification of Actinobacillus muris as Muribacter muris.</title>
        <authorList>
            <person name="Christensen H."/>
            <person name="Nicklas W."/>
            <person name="Bisgaard M."/>
        </authorList>
    </citation>
    <scope>NUCLEOTIDE SEQUENCE [LARGE SCALE GENOMIC DNA]</scope>
    <source>
        <strain evidence="11 12">Ackerman80-443D</strain>
    </source>
</reference>
<comment type="caution">
    <text evidence="11">The sequence shown here is derived from an EMBL/GenBank/DDBJ whole genome shotgun (WGS) entry which is preliminary data.</text>
</comment>
<evidence type="ECO:0000256" key="1">
    <source>
        <dbReference type="ARBA" id="ARBA00001947"/>
    </source>
</evidence>
<dbReference type="AlphaFoldDB" id="A0A0J5P359"/>
<evidence type="ECO:0000313" key="12">
    <source>
        <dbReference type="Proteomes" id="UP000036270"/>
    </source>
</evidence>
<keyword evidence="6" id="KW-0862">Zinc</keyword>
<dbReference type="EMBL" id="JWIZ01000078">
    <property type="protein sequence ID" value="KMK50681.1"/>
    <property type="molecule type" value="Genomic_DNA"/>
</dbReference>
<evidence type="ECO:0000256" key="2">
    <source>
        <dbReference type="ARBA" id="ARBA00007261"/>
    </source>
</evidence>
<dbReference type="GO" id="GO:0046872">
    <property type="term" value="F:metal ion binding"/>
    <property type="evidence" value="ECO:0007669"/>
    <property type="project" value="UniProtKB-KW"/>
</dbReference>
<dbReference type="InterPro" id="IPR001431">
    <property type="entry name" value="Pept_M16_Zn_BS"/>
</dbReference>
<keyword evidence="7" id="KW-0482">Metalloprotease</keyword>
<comment type="cofactor">
    <cofactor evidence="1">
        <name>Zn(2+)</name>
        <dbReference type="ChEBI" id="CHEBI:29105"/>
    </cofactor>
</comment>
<evidence type="ECO:0000256" key="6">
    <source>
        <dbReference type="ARBA" id="ARBA00022833"/>
    </source>
</evidence>
<accession>A0A0J5P359</accession>
<dbReference type="PANTHER" id="PTHR43690">
    <property type="entry name" value="NARDILYSIN"/>
    <property type="match status" value="1"/>
</dbReference>
<gene>
    <name evidence="11" type="ORF">RO21_10430</name>
</gene>
<name>A0A0J5P359_9PAST</name>
<comment type="similarity">
    <text evidence="2 8">Belongs to the peptidase M16 family.</text>
</comment>
<evidence type="ECO:0000256" key="3">
    <source>
        <dbReference type="ARBA" id="ARBA00022670"/>
    </source>
</evidence>
<evidence type="ECO:0000256" key="7">
    <source>
        <dbReference type="ARBA" id="ARBA00023049"/>
    </source>
</evidence>
<dbReference type="STRING" id="67855.RO21_10430"/>
<proteinExistence type="inferred from homology"/>
<dbReference type="InterPro" id="IPR050626">
    <property type="entry name" value="Peptidase_M16"/>
</dbReference>
<dbReference type="Pfam" id="PF05193">
    <property type="entry name" value="Peptidase_M16_C"/>
    <property type="match status" value="2"/>
</dbReference>
<dbReference type="InterPro" id="IPR011249">
    <property type="entry name" value="Metalloenz_LuxS/M16"/>
</dbReference>
<sequence>MLTACFLFLVQCQSPKLTAPLTFDQNIQTGKLDNGLRYFIAENKEPKDRVYIRLVVNAGSMNEEDDQKGIAHLVEHMAFNGTAQFPKNQIITELEQLGMKFAQDINAFTDFENTVYTLNLAKNDLKTLSSALNIVEQWINHLTILPDDLDAERGVVIEEWRARLSPILRLANKKSEIEMAGSRYVLRDPIGDVNIIQHIPRQRVIDFYRKWYRPDNISVIIVGDIDKYNVKALLENKLSSLYSPNVPLENIDFSIPLSNQFKVETISEPGINNATIELSFLQAATQQQTFAEYKQELIRQIAIRLTNLRLQQWEKAQHIESANFYHTYLGKETLRTTFSLQLIKPEYHQYIENIFKFIAEISQNGFSKTELKKEINHLLQLNEKQLNKEITSLSLAEDLVIAAANNQIILNPKDKYALTKTFLSQMTLTDINQAFNDIIQLDSKLLLITQPDADHKAIFNQSDIQTIWNSILNEPQPQWLEKDRAIAIPNISLKKGKIINKKVWQDLGITEYHLSNGKKLIYYYSNKMPNQIYFKAITKGGLRAIPNSEYHLLKTATKLIDDTGIGYLSAEDIGYLFAQDPIIFSTLLDDYYQGFVAKGQTKERHNIMKLFHLKLTEPYISKQILNNFKQETNDYFKYMDKETEFTRHVFTLRYPNNEHIYSQTKKSLSNINIEQLKNIYQQYIINNRDFTYFIIGDISPSDVEEIAETYLASLKATEKNTHKYQIVKASTPPPFQMKGIKESRAEVEIYLTQDAPWLAENDYLLDILGDILQEKLRLILREEYSGIYSVNSWFSQEPQTSQLDGKIAFSCAPEKVEQLIKLTYQVLDDMIQNGIDSHLFAKKLAEKQMQLKLQADNLLVIFDLIERSYRNFDNPVLLSLPKQLDKLATKEKVEQLAKMLLKPSNRFQAILLP</sequence>
<evidence type="ECO:0000256" key="4">
    <source>
        <dbReference type="ARBA" id="ARBA00022723"/>
    </source>
</evidence>
<dbReference type="GO" id="GO:0004222">
    <property type="term" value="F:metalloendopeptidase activity"/>
    <property type="evidence" value="ECO:0007669"/>
    <property type="project" value="InterPro"/>
</dbReference>
<protein>
    <submittedName>
        <fullName evidence="11">Peptidase M16</fullName>
    </submittedName>
</protein>
<evidence type="ECO:0000259" key="10">
    <source>
        <dbReference type="Pfam" id="PF05193"/>
    </source>
</evidence>
<dbReference type="Gene3D" id="3.30.830.10">
    <property type="entry name" value="Metalloenzyme, LuxS/M16 peptidase-like"/>
    <property type="match status" value="4"/>
</dbReference>
<dbReference type="PANTHER" id="PTHR43690:SF17">
    <property type="entry name" value="PROTEIN YHJJ"/>
    <property type="match status" value="1"/>
</dbReference>
<feature type="domain" description="Peptidase M16 C-terminal" evidence="10">
    <location>
        <begin position="670"/>
        <end position="842"/>
    </location>
</feature>
<keyword evidence="4" id="KW-0479">Metal-binding</keyword>
<dbReference type="Pfam" id="PF00675">
    <property type="entry name" value="Peptidase_M16"/>
    <property type="match status" value="1"/>
</dbReference>
<dbReference type="PATRIC" id="fig|67855.3.peg.2210"/>
<dbReference type="Proteomes" id="UP000036270">
    <property type="component" value="Unassembled WGS sequence"/>
</dbReference>
<feature type="domain" description="Peptidase M16 N-terminal" evidence="9">
    <location>
        <begin position="39"/>
        <end position="160"/>
    </location>
</feature>
<keyword evidence="12" id="KW-1185">Reference proteome</keyword>
<organism evidence="11 12">
    <name type="scientific">Muribacter muris</name>
    <dbReference type="NCBI Taxonomy" id="67855"/>
    <lineage>
        <taxon>Bacteria</taxon>
        <taxon>Pseudomonadati</taxon>
        <taxon>Pseudomonadota</taxon>
        <taxon>Gammaproteobacteria</taxon>
        <taxon>Pasteurellales</taxon>
        <taxon>Pasteurellaceae</taxon>
        <taxon>Muribacter</taxon>
    </lineage>
</organism>
<dbReference type="InterPro" id="IPR007863">
    <property type="entry name" value="Peptidase_M16_C"/>
</dbReference>
<evidence type="ECO:0000313" key="11">
    <source>
        <dbReference type="EMBL" id="KMK50681.1"/>
    </source>
</evidence>
<dbReference type="GO" id="GO:0006508">
    <property type="term" value="P:proteolysis"/>
    <property type="evidence" value="ECO:0007669"/>
    <property type="project" value="UniProtKB-KW"/>
</dbReference>
<dbReference type="SUPFAM" id="SSF63411">
    <property type="entry name" value="LuxS/MPP-like metallohydrolase"/>
    <property type="match status" value="4"/>
</dbReference>